<comment type="caution">
    <text evidence="4">The sequence shown here is derived from an EMBL/GenBank/DDBJ whole genome shotgun (WGS) entry which is preliminary data.</text>
</comment>
<dbReference type="EMBL" id="JACXAE010000088">
    <property type="protein sequence ID" value="MBD2776149.1"/>
    <property type="molecule type" value="Genomic_DNA"/>
</dbReference>
<accession>A0A8J6XQ48</accession>
<dbReference type="Gene3D" id="1.25.40.10">
    <property type="entry name" value="Tetratricopeptide repeat domain"/>
    <property type="match status" value="2"/>
</dbReference>
<dbReference type="InterPro" id="IPR019734">
    <property type="entry name" value="TPR_rpt"/>
</dbReference>
<dbReference type="AlphaFoldDB" id="A0A8J6XQ48"/>
<feature type="repeat" description="TPR" evidence="3">
    <location>
        <begin position="68"/>
        <end position="101"/>
    </location>
</feature>
<dbReference type="Proteomes" id="UP000629098">
    <property type="component" value="Unassembled WGS sequence"/>
</dbReference>
<dbReference type="Pfam" id="PF13174">
    <property type="entry name" value="TPR_6"/>
    <property type="match status" value="1"/>
</dbReference>
<protein>
    <submittedName>
        <fullName evidence="4">Tetratricopeptide repeat protein</fullName>
    </submittedName>
</protein>
<evidence type="ECO:0000256" key="1">
    <source>
        <dbReference type="ARBA" id="ARBA00022737"/>
    </source>
</evidence>
<dbReference type="InterPro" id="IPR050498">
    <property type="entry name" value="Ycf3"/>
</dbReference>
<dbReference type="SUPFAM" id="SSF48452">
    <property type="entry name" value="TPR-like"/>
    <property type="match status" value="1"/>
</dbReference>
<keyword evidence="5" id="KW-1185">Reference proteome</keyword>
<dbReference type="Pfam" id="PF13414">
    <property type="entry name" value="TPR_11"/>
    <property type="match status" value="1"/>
</dbReference>
<dbReference type="PROSITE" id="PS50293">
    <property type="entry name" value="TPR_REGION"/>
    <property type="match status" value="1"/>
</dbReference>
<dbReference type="PANTHER" id="PTHR44858:SF1">
    <property type="entry name" value="UDP-N-ACETYLGLUCOSAMINE--PEPTIDE N-ACETYLGLUCOSAMINYLTRANSFERASE SPINDLY-RELATED"/>
    <property type="match status" value="1"/>
</dbReference>
<proteinExistence type="predicted"/>
<keyword evidence="2 3" id="KW-0802">TPR repeat</keyword>
<dbReference type="PANTHER" id="PTHR44858">
    <property type="entry name" value="TETRATRICOPEPTIDE REPEAT PROTEIN 6"/>
    <property type="match status" value="1"/>
</dbReference>
<gene>
    <name evidence="4" type="ORF">ICL16_29850</name>
</gene>
<evidence type="ECO:0000256" key="2">
    <source>
        <dbReference type="ARBA" id="ARBA00022803"/>
    </source>
</evidence>
<sequence length="234" mass="26618">MKNQSFFPSCNKQNQLCKVVNDTGVTQSDLNAQDSYLRSYALKLARLGNYTEAITLLSQLIDRSPHNAIDYNNRGLIYFQSGQQQKAITDYNTALQLNPKLVSAYNNRANYYAACGELTAALVDYEIALDLDPSHGRAWINRGITLRDLGQYYEAIENFEIALLFGQLNGHIFAERGRTYHLWGDWNCAIADYRRALTQLPSCGSSYEPGRRLAVQVENWLHELLDPQHFQLEG</sequence>
<dbReference type="InterPro" id="IPR011990">
    <property type="entry name" value="TPR-like_helical_dom_sf"/>
</dbReference>
<evidence type="ECO:0000256" key="3">
    <source>
        <dbReference type="PROSITE-ProRule" id="PRU00339"/>
    </source>
</evidence>
<name>A0A8J6XQ48_9CYAN</name>
<organism evidence="4 5">
    <name type="scientific">Iningainema tapete BLCC-T55</name>
    <dbReference type="NCBI Taxonomy" id="2748662"/>
    <lineage>
        <taxon>Bacteria</taxon>
        <taxon>Bacillati</taxon>
        <taxon>Cyanobacteriota</taxon>
        <taxon>Cyanophyceae</taxon>
        <taxon>Nostocales</taxon>
        <taxon>Scytonemataceae</taxon>
        <taxon>Iningainema tapete</taxon>
    </lineage>
</organism>
<dbReference type="Pfam" id="PF13181">
    <property type="entry name" value="TPR_8"/>
    <property type="match status" value="1"/>
</dbReference>
<feature type="repeat" description="TPR" evidence="3">
    <location>
        <begin position="102"/>
        <end position="135"/>
    </location>
</feature>
<reference evidence="4" key="1">
    <citation type="submission" date="2020-09" db="EMBL/GenBank/DDBJ databases">
        <title>Iningainema tapete sp. nov. (Scytonemataceae, Cyanobacteria) from greenhouses in central Florida (USA) produces two types of nodularin with biosynthetic potential for microcystin-LR and anabaenopeptins.</title>
        <authorList>
            <person name="Berthold D.E."/>
            <person name="Lefler F.W."/>
            <person name="Huang I.-S."/>
            <person name="Abdulla H."/>
            <person name="Zimba P.V."/>
            <person name="Laughinghouse H.D. IV."/>
        </authorList>
    </citation>
    <scope>NUCLEOTIDE SEQUENCE</scope>
    <source>
        <strain evidence="4">BLCCT55</strain>
    </source>
</reference>
<dbReference type="SMART" id="SM00028">
    <property type="entry name" value="TPR"/>
    <property type="match status" value="5"/>
</dbReference>
<evidence type="ECO:0000313" key="5">
    <source>
        <dbReference type="Proteomes" id="UP000629098"/>
    </source>
</evidence>
<dbReference type="RefSeq" id="WP_190835225.1">
    <property type="nucleotide sequence ID" value="NZ_CAWPPI010000088.1"/>
</dbReference>
<keyword evidence="1" id="KW-0677">Repeat</keyword>
<dbReference type="PROSITE" id="PS50005">
    <property type="entry name" value="TPR"/>
    <property type="match status" value="2"/>
</dbReference>
<evidence type="ECO:0000313" key="4">
    <source>
        <dbReference type="EMBL" id="MBD2776149.1"/>
    </source>
</evidence>